<feature type="domain" description="HTH luxR-type" evidence="4">
    <location>
        <begin position="149"/>
        <end position="214"/>
    </location>
</feature>
<dbReference type="InterPro" id="IPR000792">
    <property type="entry name" value="Tscrpt_reg_LuxR_C"/>
</dbReference>
<accession>A0A402AJ12</accession>
<dbReference type="SUPFAM" id="SSF46894">
    <property type="entry name" value="C-terminal effector domain of the bipartite response regulators"/>
    <property type="match status" value="1"/>
</dbReference>
<dbReference type="CDD" id="cd17535">
    <property type="entry name" value="REC_NarL-like"/>
    <property type="match status" value="1"/>
</dbReference>
<protein>
    <submittedName>
        <fullName evidence="6">DNA-binding response regulator</fullName>
    </submittedName>
</protein>
<dbReference type="EMBL" id="BIFS01000001">
    <property type="protein sequence ID" value="GCE19086.1"/>
    <property type="molecule type" value="Genomic_DNA"/>
</dbReference>
<dbReference type="RefSeq" id="WP_126550866.1">
    <property type="nucleotide sequence ID" value="NZ_BIFS01000001.1"/>
</dbReference>
<dbReference type="InterPro" id="IPR001789">
    <property type="entry name" value="Sig_transdc_resp-reg_receiver"/>
</dbReference>
<evidence type="ECO:0000259" key="5">
    <source>
        <dbReference type="PROSITE" id="PS50110"/>
    </source>
</evidence>
<dbReference type="SMART" id="SM00421">
    <property type="entry name" value="HTH_LUXR"/>
    <property type="match status" value="1"/>
</dbReference>
<evidence type="ECO:0000313" key="7">
    <source>
        <dbReference type="Proteomes" id="UP000287188"/>
    </source>
</evidence>
<reference evidence="7" key="1">
    <citation type="submission" date="2018-12" db="EMBL/GenBank/DDBJ databases">
        <title>Tengunoibacter tsumagoiensis gen. nov., sp. nov., Dictyobacter kobayashii sp. nov., D. alpinus sp. nov., and D. joshuensis sp. nov. and description of Dictyobacteraceae fam. nov. within the order Ktedonobacterales isolated from Tengu-no-mugimeshi.</title>
        <authorList>
            <person name="Wang C.M."/>
            <person name="Zheng Y."/>
            <person name="Sakai Y."/>
            <person name="Toyoda A."/>
            <person name="Minakuchi Y."/>
            <person name="Abe K."/>
            <person name="Yokota A."/>
            <person name="Yabe S."/>
        </authorList>
    </citation>
    <scope>NUCLEOTIDE SEQUENCE [LARGE SCALE GENOMIC DNA]</scope>
    <source>
        <strain evidence="7">Uno11</strain>
    </source>
</reference>
<dbReference type="InterPro" id="IPR039420">
    <property type="entry name" value="WalR-like"/>
</dbReference>
<feature type="domain" description="Response regulatory" evidence="5">
    <location>
        <begin position="8"/>
        <end position="128"/>
    </location>
</feature>
<dbReference type="AlphaFoldDB" id="A0A402AJ12"/>
<dbReference type="PROSITE" id="PS50043">
    <property type="entry name" value="HTH_LUXR_2"/>
    <property type="match status" value="1"/>
</dbReference>
<evidence type="ECO:0000313" key="6">
    <source>
        <dbReference type="EMBL" id="GCE19086.1"/>
    </source>
</evidence>
<gene>
    <name evidence="6" type="ORF">KDK_28860</name>
</gene>
<evidence type="ECO:0000259" key="4">
    <source>
        <dbReference type="PROSITE" id="PS50043"/>
    </source>
</evidence>
<dbReference type="GO" id="GO:0003677">
    <property type="term" value="F:DNA binding"/>
    <property type="evidence" value="ECO:0007669"/>
    <property type="project" value="UniProtKB-KW"/>
</dbReference>
<keyword evidence="1 3" id="KW-0597">Phosphoprotein</keyword>
<dbReference type="PROSITE" id="PS00622">
    <property type="entry name" value="HTH_LUXR_1"/>
    <property type="match status" value="1"/>
</dbReference>
<evidence type="ECO:0000256" key="3">
    <source>
        <dbReference type="PROSITE-ProRule" id="PRU00169"/>
    </source>
</evidence>
<dbReference type="PANTHER" id="PTHR43214:SF43">
    <property type="entry name" value="TWO-COMPONENT RESPONSE REGULATOR"/>
    <property type="match status" value="1"/>
</dbReference>
<evidence type="ECO:0000256" key="2">
    <source>
        <dbReference type="ARBA" id="ARBA00023125"/>
    </source>
</evidence>
<dbReference type="InterPro" id="IPR011006">
    <property type="entry name" value="CheY-like_superfamily"/>
</dbReference>
<proteinExistence type="predicted"/>
<evidence type="ECO:0000256" key="1">
    <source>
        <dbReference type="ARBA" id="ARBA00022553"/>
    </source>
</evidence>
<feature type="modified residue" description="4-aspartylphosphate" evidence="3">
    <location>
        <position position="59"/>
    </location>
</feature>
<dbReference type="Proteomes" id="UP000287188">
    <property type="component" value="Unassembled WGS sequence"/>
</dbReference>
<dbReference type="Gene3D" id="3.40.50.2300">
    <property type="match status" value="1"/>
</dbReference>
<dbReference type="PROSITE" id="PS50110">
    <property type="entry name" value="RESPONSE_REGULATORY"/>
    <property type="match status" value="1"/>
</dbReference>
<keyword evidence="2 6" id="KW-0238">DNA-binding</keyword>
<dbReference type="SMART" id="SM00448">
    <property type="entry name" value="REC"/>
    <property type="match status" value="1"/>
</dbReference>
<dbReference type="SUPFAM" id="SSF52172">
    <property type="entry name" value="CheY-like"/>
    <property type="match status" value="1"/>
</dbReference>
<keyword evidence="7" id="KW-1185">Reference proteome</keyword>
<sequence length="220" mass="24245">MKNTHTVTILLADDHAMMREGTRKLLEEDSSLEVIGEAQDGAEVLTFCQRMQPDVVVLDISMKGMNGFGAAQALLTHPQPGHTPPAILVLTAYDQIAYVQTMLKFGVKGYWLKSASGSNIRQAIHDIAQGKHSLSPEIRQLLDEERATLTGPREPLTGRELEVLRLVVQGLRNTEISKRLSVSVKTIETHLTSLYGKLGVQSRAEAIALAQRQGLLLEER</sequence>
<dbReference type="Pfam" id="PF00196">
    <property type="entry name" value="GerE"/>
    <property type="match status" value="1"/>
</dbReference>
<dbReference type="CDD" id="cd06170">
    <property type="entry name" value="LuxR_C_like"/>
    <property type="match status" value="1"/>
</dbReference>
<organism evidence="6 7">
    <name type="scientific">Dictyobacter kobayashii</name>
    <dbReference type="NCBI Taxonomy" id="2014872"/>
    <lineage>
        <taxon>Bacteria</taxon>
        <taxon>Bacillati</taxon>
        <taxon>Chloroflexota</taxon>
        <taxon>Ktedonobacteria</taxon>
        <taxon>Ktedonobacterales</taxon>
        <taxon>Dictyobacteraceae</taxon>
        <taxon>Dictyobacter</taxon>
    </lineage>
</organism>
<dbReference type="OrthoDB" id="9809318at2"/>
<name>A0A402AJ12_9CHLR</name>
<dbReference type="InterPro" id="IPR058245">
    <property type="entry name" value="NreC/VraR/RcsB-like_REC"/>
</dbReference>
<comment type="caution">
    <text evidence="6">The sequence shown here is derived from an EMBL/GenBank/DDBJ whole genome shotgun (WGS) entry which is preliminary data.</text>
</comment>
<dbReference type="PANTHER" id="PTHR43214">
    <property type="entry name" value="TWO-COMPONENT RESPONSE REGULATOR"/>
    <property type="match status" value="1"/>
</dbReference>
<dbReference type="Pfam" id="PF00072">
    <property type="entry name" value="Response_reg"/>
    <property type="match status" value="1"/>
</dbReference>
<dbReference type="GO" id="GO:0006355">
    <property type="term" value="P:regulation of DNA-templated transcription"/>
    <property type="evidence" value="ECO:0007669"/>
    <property type="project" value="InterPro"/>
</dbReference>
<dbReference type="GO" id="GO:0000160">
    <property type="term" value="P:phosphorelay signal transduction system"/>
    <property type="evidence" value="ECO:0007669"/>
    <property type="project" value="InterPro"/>
</dbReference>
<dbReference type="PRINTS" id="PR00038">
    <property type="entry name" value="HTHLUXR"/>
</dbReference>
<dbReference type="InterPro" id="IPR016032">
    <property type="entry name" value="Sig_transdc_resp-reg_C-effctor"/>
</dbReference>